<dbReference type="AlphaFoldDB" id="X0VEY7"/>
<gene>
    <name evidence="1" type="ORF">S01H1_52537</name>
</gene>
<evidence type="ECO:0000313" key="1">
    <source>
        <dbReference type="EMBL" id="GAG16890.1"/>
    </source>
</evidence>
<proteinExistence type="predicted"/>
<sequence>MDRDGTMRCGFLAVLGCLGALGGSELLAAQKPAAPAPAAPKADVMLTVDPDKVVGPVHEFIYGHFYEHIYHSANGGLWGEMVWNRSFEEIAGGGQWQVAGQTLDQTGTGTNLRYTFGDTSWKDYEITLEAQKTG</sequence>
<accession>X0VEY7</accession>
<organism evidence="1">
    <name type="scientific">marine sediment metagenome</name>
    <dbReference type="NCBI Taxonomy" id="412755"/>
    <lineage>
        <taxon>unclassified sequences</taxon>
        <taxon>metagenomes</taxon>
        <taxon>ecological metagenomes</taxon>
    </lineage>
</organism>
<comment type="caution">
    <text evidence="1">The sequence shown here is derived from an EMBL/GenBank/DDBJ whole genome shotgun (WGS) entry which is preliminary data.</text>
</comment>
<protein>
    <submittedName>
        <fullName evidence="1">Uncharacterized protein</fullName>
    </submittedName>
</protein>
<feature type="non-terminal residue" evidence="1">
    <location>
        <position position="134"/>
    </location>
</feature>
<dbReference type="EMBL" id="BARS01033964">
    <property type="protein sequence ID" value="GAG16890.1"/>
    <property type="molecule type" value="Genomic_DNA"/>
</dbReference>
<reference evidence="1" key="1">
    <citation type="journal article" date="2014" name="Front. Microbiol.">
        <title>High frequency of phylogenetically diverse reductive dehalogenase-homologous genes in deep subseafloor sedimentary metagenomes.</title>
        <authorList>
            <person name="Kawai M."/>
            <person name="Futagami T."/>
            <person name="Toyoda A."/>
            <person name="Takaki Y."/>
            <person name="Nishi S."/>
            <person name="Hori S."/>
            <person name="Arai W."/>
            <person name="Tsubouchi T."/>
            <person name="Morono Y."/>
            <person name="Uchiyama I."/>
            <person name="Ito T."/>
            <person name="Fujiyama A."/>
            <person name="Inagaki F."/>
            <person name="Takami H."/>
        </authorList>
    </citation>
    <scope>NUCLEOTIDE SEQUENCE</scope>
    <source>
        <strain evidence="1">Expedition CK06-06</strain>
    </source>
</reference>
<name>X0VEY7_9ZZZZ</name>